<dbReference type="InterPro" id="IPR029063">
    <property type="entry name" value="SAM-dependent_MTases_sf"/>
</dbReference>
<dbReference type="InterPro" id="IPR013216">
    <property type="entry name" value="Methyltransf_11"/>
</dbReference>
<reference evidence="2" key="1">
    <citation type="journal article" date="2020" name="mSystems">
        <title>Genome- and Community-Level Interaction Insights into Carbon Utilization and Element Cycling Functions of Hydrothermarchaeota in Hydrothermal Sediment.</title>
        <authorList>
            <person name="Zhou Z."/>
            <person name="Liu Y."/>
            <person name="Xu W."/>
            <person name="Pan J."/>
            <person name="Luo Z.H."/>
            <person name="Li M."/>
        </authorList>
    </citation>
    <scope>NUCLEOTIDE SEQUENCE [LARGE SCALE GENOMIC DNA]</scope>
    <source>
        <strain evidence="2">HyVt-493</strain>
    </source>
</reference>
<dbReference type="GO" id="GO:0008757">
    <property type="term" value="F:S-adenosylmethionine-dependent methyltransferase activity"/>
    <property type="evidence" value="ECO:0007669"/>
    <property type="project" value="InterPro"/>
</dbReference>
<dbReference type="SUPFAM" id="SSF53335">
    <property type="entry name" value="S-adenosyl-L-methionine-dependent methyltransferases"/>
    <property type="match status" value="1"/>
</dbReference>
<name>A0A7V2T1Q3_LEUMU</name>
<evidence type="ECO:0000259" key="1">
    <source>
        <dbReference type="Pfam" id="PF08241"/>
    </source>
</evidence>
<dbReference type="Gene3D" id="3.40.50.150">
    <property type="entry name" value="Vaccinia Virus protein VP39"/>
    <property type="match status" value="1"/>
</dbReference>
<proteinExistence type="predicted"/>
<gene>
    <name evidence="2" type="ORF">ENJ51_12170</name>
</gene>
<protein>
    <submittedName>
        <fullName evidence="2">Class I SAM-dependent methyltransferase</fullName>
    </submittedName>
</protein>
<sequence>MKNRHRDENIVVNCASWYQGLAGQQALLKLDEIISEHLSEIFGYYCLNLGVLSGRKEFLKDSRISAGFSIGCNESKSDVIAVPEQLPIAADEVDLVIASHVLECSHNPHQVLREIDRVLVPEGHCILIGFNPYALMGAKRLLKPLRKNRLAANKNESSNDPSIEQTDYKTRSASHVRDWFSLLGFETLNVNYIGFRPAIKNEKLFTGSAWMEKWGEKLLPVLGSLYIIHAKKHMVAMRPHKKVWETPFVLSGGKVALNRTAQRVRRTNFQN</sequence>
<dbReference type="Proteomes" id="UP000885750">
    <property type="component" value="Unassembled WGS sequence"/>
</dbReference>
<dbReference type="EMBL" id="DRMS01000463">
    <property type="protein sequence ID" value="HFC93555.1"/>
    <property type="molecule type" value="Genomic_DNA"/>
</dbReference>
<evidence type="ECO:0000313" key="2">
    <source>
        <dbReference type="EMBL" id="HFC93555.1"/>
    </source>
</evidence>
<accession>A0A7V2T1Q3</accession>
<feature type="domain" description="Methyltransferase type 11" evidence="1">
    <location>
        <begin position="80"/>
        <end position="127"/>
    </location>
</feature>
<dbReference type="GO" id="GO:0032259">
    <property type="term" value="P:methylation"/>
    <property type="evidence" value="ECO:0007669"/>
    <property type="project" value="UniProtKB-KW"/>
</dbReference>
<keyword evidence="2" id="KW-0489">Methyltransferase</keyword>
<organism evidence="2">
    <name type="scientific">Leucothrix mucor</name>
    <dbReference type="NCBI Taxonomy" id="45248"/>
    <lineage>
        <taxon>Bacteria</taxon>
        <taxon>Pseudomonadati</taxon>
        <taxon>Pseudomonadota</taxon>
        <taxon>Gammaproteobacteria</taxon>
        <taxon>Thiotrichales</taxon>
        <taxon>Thiotrichaceae</taxon>
        <taxon>Leucothrix</taxon>
    </lineage>
</organism>
<comment type="caution">
    <text evidence="2">The sequence shown here is derived from an EMBL/GenBank/DDBJ whole genome shotgun (WGS) entry which is preliminary data.</text>
</comment>
<dbReference type="AlphaFoldDB" id="A0A7V2T1Q3"/>
<keyword evidence="2" id="KW-0808">Transferase</keyword>
<dbReference type="Pfam" id="PF08241">
    <property type="entry name" value="Methyltransf_11"/>
    <property type="match status" value="1"/>
</dbReference>